<evidence type="ECO:0000313" key="2">
    <source>
        <dbReference type="EMBL" id="QDV44715.1"/>
    </source>
</evidence>
<dbReference type="PANTHER" id="PTHR12110:SF41">
    <property type="entry name" value="INOSOSE DEHYDRATASE"/>
    <property type="match status" value="1"/>
</dbReference>
<dbReference type="Gene3D" id="3.20.20.150">
    <property type="entry name" value="Divalent-metal-dependent TIM barrel enzymes"/>
    <property type="match status" value="1"/>
</dbReference>
<dbReference type="OrthoDB" id="9798407at2"/>
<sequence length="292" mass="32116">MKRRQFIASGAALTATLAQSSWLRALEADNKYRNEIGIQLYTLRNEIRADVAGTLKAVAEAGYKQVEPYGFPGADDMIREAKANGMAVHSSHINTDGILKPDQKGVQPFEQLLDKANDLGLTHLVVPYLGAEQRGSLDQYKEVAQRCNVAAEKAKRAGIQLAYHNHAFEFKPFEGGKCGYDVFVEEFSADMKFEIDVFWVAVGGLDAADLIRKLSGRVTQLHLKDLDRSVKPPQYEGIPKEAFKELGNGMIPMEPILAAAADAGVAHCHVEQDHSPHPVKSIQQSAAYLRSL</sequence>
<reference evidence="2 3" key="1">
    <citation type="submission" date="2019-03" db="EMBL/GenBank/DDBJ databases">
        <title>Deep-cultivation of Planctomycetes and their phenomic and genomic characterization uncovers novel biology.</title>
        <authorList>
            <person name="Wiegand S."/>
            <person name="Jogler M."/>
            <person name="Boedeker C."/>
            <person name="Pinto D."/>
            <person name="Vollmers J."/>
            <person name="Rivas-Marin E."/>
            <person name="Kohn T."/>
            <person name="Peeters S.H."/>
            <person name="Heuer A."/>
            <person name="Rast P."/>
            <person name="Oberbeckmann S."/>
            <person name="Bunk B."/>
            <person name="Jeske O."/>
            <person name="Meyerdierks A."/>
            <person name="Storesund J.E."/>
            <person name="Kallscheuer N."/>
            <person name="Luecker S."/>
            <person name="Lage O.M."/>
            <person name="Pohl T."/>
            <person name="Merkel B.J."/>
            <person name="Hornburger P."/>
            <person name="Mueller R.-W."/>
            <person name="Bruemmer F."/>
            <person name="Labrenz M."/>
            <person name="Spormann A.M."/>
            <person name="Op den Camp H."/>
            <person name="Overmann J."/>
            <person name="Amann R."/>
            <person name="Jetten M.S.M."/>
            <person name="Mascher T."/>
            <person name="Medema M.H."/>
            <person name="Devos D.P."/>
            <person name="Kaster A.-K."/>
            <person name="Ovreas L."/>
            <person name="Rohde M."/>
            <person name="Galperin M.Y."/>
            <person name="Jogler C."/>
        </authorList>
    </citation>
    <scope>NUCLEOTIDE SEQUENCE [LARGE SCALE GENOMIC DNA]</scope>
    <source>
        <strain evidence="2 3">Enr13</strain>
    </source>
</reference>
<keyword evidence="2" id="KW-0413">Isomerase</keyword>
<protein>
    <submittedName>
        <fullName evidence="2">Xylose isomerase-like TIM barrel</fullName>
    </submittedName>
</protein>
<feature type="domain" description="Xylose isomerase-like TIM barrel" evidence="1">
    <location>
        <begin position="55"/>
        <end position="291"/>
    </location>
</feature>
<dbReference type="InterPro" id="IPR013022">
    <property type="entry name" value="Xyl_isomerase-like_TIM-brl"/>
</dbReference>
<dbReference type="Pfam" id="PF01261">
    <property type="entry name" value="AP_endonuc_2"/>
    <property type="match status" value="1"/>
</dbReference>
<dbReference type="EMBL" id="CP037423">
    <property type="protein sequence ID" value="QDV44715.1"/>
    <property type="molecule type" value="Genomic_DNA"/>
</dbReference>
<organism evidence="2 3">
    <name type="scientific">Stieleria neptunia</name>
    <dbReference type="NCBI Taxonomy" id="2527979"/>
    <lineage>
        <taxon>Bacteria</taxon>
        <taxon>Pseudomonadati</taxon>
        <taxon>Planctomycetota</taxon>
        <taxon>Planctomycetia</taxon>
        <taxon>Pirellulales</taxon>
        <taxon>Pirellulaceae</taxon>
        <taxon>Stieleria</taxon>
    </lineage>
</organism>
<dbReference type="InterPro" id="IPR050312">
    <property type="entry name" value="IolE/XylAMocC-like"/>
</dbReference>
<gene>
    <name evidence="2" type="ORF">Enr13x_45840</name>
</gene>
<dbReference type="GO" id="GO:0016853">
    <property type="term" value="F:isomerase activity"/>
    <property type="evidence" value="ECO:0007669"/>
    <property type="project" value="UniProtKB-KW"/>
</dbReference>
<dbReference type="RefSeq" id="WP_145389003.1">
    <property type="nucleotide sequence ID" value="NZ_CP037423.1"/>
</dbReference>
<accession>A0A518HV34</accession>
<dbReference type="Proteomes" id="UP000319004">
    <property type="component" value="Chromosome"/>
</dbReference>
<keyword evidence="3" id="KW-1185">Reference proteome</keyword>
<dbReference type="SUPFAM" id="SSF51658">
    <property type="entry name" value="Xylose isomerase-like"/>
    <property type="match status" value="1"/>
</dbReference>
<dbReference type="InterPro" id="IPR036237">
    <property type="entry name" value="Xyl_isomerase-like_sf"/>
</dbReference>
<dbReference type="AlphaFoldDB" id="A0A518HV34"/>
<dbReference type="KEGG" id="snep:Enr13x_45840"/>
<evidence type="ECO:0000259" key="1">
    <source>
        <dbReference type="Pfam" id="PF01261"/>
    </source>
</evidence>
<dbReference type="PANTHER" id="PTHR12110">
    <property type="entry name" value="HYDROXYPYRUVATE ISOMERASE"/>
    <property type="match status" value="1"/>
</dbReference>
<proteinExistence type="predicted"/>
<name>A0A518HV34_9BACT</name>
<evidence type="ECO:0000313" key="3">
    <source>
        <dbReference type="Proteomes" id="UP000319004"/>
    </source>
</evidence>